<comment type="caution">
    <text evidence="2">The sequence shown here is derived from an EMBL/GenBank/DDBJ whole genome shotgun (WGS) entry which is preliminary data.</text>
</comment>
<keyword evidence="1" id="KW-1133">Transmembrane helix</keyword>
<feature type="transmembrane region" description="Helical" evidence="1">
    <location>
        <begin position="88"/>
        <end position="106"/>
    </location>
</feature>
<protein>
    <submittedName>
        <fullName evidence="2">Uncharacterized protein</fullName>
    </submittedName>
</protein>
<gene>
    <name evidence="2" type="ORF">BLA29_005372</name>
</gene>
<feature type="transmembrane region" description="Helical" evidence="1">
    <location>
        <begin position="57"/>
        <end position="76"/>
    </location>
</feature>
<keyword evidence="1" id="KW-0812">Transmembrane</keyword>
<organism evidence="2 3">
    <name type="scientific">Euroglyphus maynei</name>
    <name type="common">Mayne's house dust mite</name>
    <dbReference type="NCBI Taxonomy" id="6958"/>
    <lineage>
        <taxon>Eukaryota</taxon>
        <taxon>Metazoa</taxon>
        <taxon>Ecdysozoa</taxon>
        <taxon>Arthropoda</taxon>
        <taxon>Chelicerata</taxon>
        <taxon>Arachnida</taxon>
        <taxon>Acari</taxon>
        <taxon>Acariformes</taxon>
        <taxon>Sarcoptiformes</taxon>
        <taxon>Astigmata</taxon>
        <taxon>Psoroptidia</taxon>
        <taxon>Analgoidea</taxon>
        <taxon>Pyroglyphidae</taxon>
        <taxon>Pyroglyphinae</taxon>
        <taxon>Euroglyphus</taxon>
    </lineage>
</organism>
<feature type="transmembrane region" description="Helical" evidence="1">
    <location>
        <begin position="112"/>
        <end position="130"/>
    </location>
</feature>
<reference evidence="2 3" key="1">
    <citation type="submission" date="2017-03" db="EMBL/GenBank/DDBJ databases">
        <title>Genome Survey of Euroglyphus maynei.</title>
        <authorList>
            <person name="Arlian L.G."/>
            <person name="Morgan M.S."/>
            <person name="Rider S.D."/>
        </authorList>
    </citation>
    <scope>NUCLEOTIDE SEQUENCE [LARGE SCALE GENOMIC DNA]</scope>
    <source>
        <strain evidence="2">Arlian Lab</strain>
        <tissue evidence="2">Whole body</tissue>
    </source>
</reference>
<dbReference type="Proteomes" id="UP000194236">
    <property type="component" value="Unassembled WGS sequence"/>
</dbReference>
<accession>A0A1Y3BB64</accession>
<evidence type="ECO:0000256" key="1">
    <source>
        <dbReference type="SAM" id="Phobius"/>
    </source>
</evidence>
<keyword evidence="1" id="KW-0472">Membrane</keyword>
<sequence length="148" mass="17364">MDQEFRESNVDDEYYNVRMEKSNANDDDDGNSSISSAEHSNIWLEMFEHRIYQRPKILAQVMTNLFAYIICLIGLIGVMKENYLLTTIYSWFGCFSLTTNIIIYVWTWAPELFGKIISNLLFLILLFMYLKDLANIRLQIIDNIIIVA</sequence>
<dbReference type="OrthoDB" id="10456276at2759"/>
<proteinExistence type="predicted"/>
<evidence type="ECO:0000313" key="2">
    <source>
        <dbReference type="EMBL" id="OTF76806.1"/>
    </source>
</evidence>
<keyword evidence="3" id="KW-1185">Reference proteome</keyword>
<dbReference type="AlphaFoldDB" id="A0A1Y3BB64"/>
<name>A0A1Y3BB64_EURMA</name>
<dbReference type="EMBL" id="MUJZ01035678">
    <property type="protein sequence ID" value="OTF76806.1"/>
    <property type="molecule type" value="Genomic_DNA"/>
</dbReference>
<evidence type="ECO:0000313" key="3">
    <source>
        <dbReference type="Proteomes" id="UP000194236"/>
    </source>
</evidence>